<gene>
    <name evidence="1" type="ORF">QQA45_05545</name>
</gene>
<evidence type="ECO:0000313" key="2">
    <source>
        <dbReference type="Proteomes" id="UP001225134"/>
    </source>
</evidence>
<organism evidence="1 2">
    <name type="scientific">Sneathia sanguinegens</name>
    <dbReference type="NCBI Taxonomy" id="40543"/>
    <lineage>
        <taxon>Bacteria</taxon>
        <taxon>Fusobacteriati</taxon>
        <taxon>Fusobacteriota</taxon>
        <taxon>Fusobacteriia</taxon>
        <taxon>Fusobacteriales</taxon>
        <taxon>Leptotrichiaceae</taxon>
        <taxon>Sneathia</taxon>
    </lineage>
</organism>
<evidence type="ECO:0000313" key="1">
    <source>
        <dbReference type="EMBL" id="MDK9580962.1"/>
    </source>
</evidence>
<sequence>MDYPLYFKNYDKILIDQKYSKDKYLIDDIGILSGSIGVVLSLMDCVHEKEINWSEMFLM</sequence>
<accession>A0ABT7HLJ7</accession>
<comment type="caution">
    <text evidence="1">The sequence shown here is derived from an EMBL/GenBank/DDBJ whole genome shotgun (WGS) entry which is preliminary data.</text>
</comment>
<dbReference type="EMBL" id="JASSPP010000009">
    <property type="protein sequence ID" value="MDK9580962.1"/>
    <property type="molecule type" value="Genomic_DNA"/>
</dbReference>
<proteinExistence type="predicted"/>
<name>A0ABT7HLJ7_9FUSO</name>
<dbReference type="RefSeq" id="WP_285153198.1">
    <property type="nucleotide sequence ID" value="NZ_JASSPP010000009.1"/>
</dbReference>
<protein>
    <submittedName>
        <fullName evidence="1">Uncharacterized protein</fullName>
    </submittedName>
</protein>
<keyword evidence="2" id="KW-1185">Reference proteome</keyword>
<reference evidence="1 2" key="1">
    <citation type="submission" date="2023-06" db="EMBL/GenBank/DDBJ databases">
        <title>Antibody response to the Sneathia vaginalis cytopathogenic toxin A during pregnancy.</title>
        <authorList>
            <person name="Mccoy Z.T."/>
            <person name="Serrano M.G."/>
            <person name="Spaine K."/>
            <person name="Edwards D.J."/>
            <person name="Buck G.A."/>
            <person name="Jefferson K."/>
        </authorList>
    </citation>
    <scope>NUCLEOTIDE SEQUENCE [LARGE SCALE GENOMIC DNA]</scope>
    <source>
        <strain evidence="1 2">CCUG 42621</strain>
    </source>
</reference>
<dbReference type="Proteomes" id="UP001225134">
    <property type="component" value="Unassembled WGS sequence"/>
</dbReference>